<protein>
    <submittedName>
        <fullName evidence="1">Uncharacterized protein</fullName>
    </submittedName>
</protein>
<comment type="caution">
    <text evidence="1">The sequence shown here is derived from an EMBL/GenBank/DDBJ whole genome shotgun (WGS) entry which is preliminary data.</text>
</comment>
<organism evidence="1 2">
    <name type="scientific">Acinetobacter johnsonii</name>
    <dbReference type="NCBI Taxonomy" id="40214"/>
    <lineage>
        <taxon>Bacteria</taxon>
        <taxon>Pseudomonadati</taxon>
        <taxon>Pseudomonadota</taxon>
        <taxon>Gammaproteobacteria</taxon>
        <taxon>Moraxellales</taxon>
        <taxon>Moraxellaceae</taxon>
        <taxon>Acinetobacter</taxon>
    </lineage>
</organism>
<feature type="non-terminal residue" evidence="1">
    <location>
        <position position="1"/>
    </location>
</feature>
<accession>A0AA42LF10</accession>
<reference evidence="1" key="1">
    <citation type="submission" date="2022-09" db="EMBL/GenBank/DDBJ databases">
        <title>Intensive care unit water sources are persistently colonized with multi-drug resistant bacteria and are the site of extensive horizontal gene transfer of antibiotic resistance genes.</title>
        <authorList>
            <person name="Diorio-Toth L."/>
        </authorList>
    </citation>
    <scope>NUCLEOTIDE SEQUENCE</scope>
    <source>
        <strain evidence="1">GD03851</strain>
    </source>
</reference>
<proteinExistence type="predicted"/>
<sequence length="280" mass="30596">DWWNGNQDSYTSLMNLDPNGVLYSLGGFAGNANTATKLKTPRAIFGQTFDGSDHVSGTVTASTGLVQSDEYHYIDMGRNGLDRMNFYSYGATYNFVDTQNGNIVARLTSTGIDCNSATTTKLKTSRNIALSGAVSGNADFDGSGNVEIITTPNTNSLRIVEGNGYTITYDDSRRIAIIQLTLWTNLSINSQTIAEASANNRYQIYSLPITLKKRLSTDIQLSEEGATANYNDESSEWLRYAMQDGYRGYDAASKLFVRFRRWSGSDGEPVSASATIVGIF</sequence>
<name>A0AA42LF10_ACIJO</name>
<dbReference type="Proteomes" id="UP001161099">
    <property type="component" value="Unassembled WGS sequence"/>
</dbReference>
<evidence type="ECO:0000313" key="2">
    <source>
        <dbReference type="Proteomes" id="UP001161099"/>
    </source>
</evidence>
<dbReference type="AlphaFoldDB" id="A0AA42LF10"/>
<evidence type="ECO:0000313" key="1">
    <source>
        <dbReference type="EMBL" id="MDH0657522.1"/>
    </source>
</evidence>
<dbReference type="RefSeq" id="WP_279698960.1">
    <property type="nucleotide sequence ID" value="NZ_JAOCDR010000064.1"/>
</dbReference>
<gene>
    <name evidence="1" type="ORF">N5D11_15630</name>
</gene>
<dbReference type="EMBL" id="JAOCDR010000064">
    <property type="protein sequence ID" value="MDH0657522.1"/>
    <property type="molecule type" value="Genomic_DNA"/>
</dbReference>